<name>A0A5M6CFU0_9FLAO</name>
<reference evidence="1 2" key="1">
    <citation type="submission" date="2019-09" db="EMBL/GenBank/DDBJ databases">
        <title>Genome sequence and assembly of Flavobacterium sp.</title>
        <authorList>
            <person name="Chhetri G."/>
        </authorList>
    </citation>
    <scope>NUCLEOTIDE SEQUENCE [LARGE SCALE GENOMIC DNA]</scope>
    <source>
        <strain evidence="1 2">SNL9</strain>
    </source>
</reference>
<proteinExistence type="predicted"/>
<dbReference type="AlphaFoldDB" id="A0A5M6CFU0"/>
<sequence>MKPEDTYDFTLKMFTQKAQFEQWLRIFFYLDNRLNSEFDSVYESSYYIKLYELLTAGLDYANDALNVLHNINNKKLEKWYETLVAGLVALKDEISETELEFIRYKRHNACHIFQDSYEIKINKKDLIERTNRFNLKQQFHQLLDKHETEDNFYKYLFSKLHPISEKIYKDLQTINAL</sequence>
<keyword evidence="2" id="KW-1185">Reference proteome</keyword>
<evidence type="ECO:0000313" key="1">
    <source>
        <dbReference type="EMBL" id="KAA5531979.1"/>
    </source>
</evidence>
<accession>A0A5M6CFU0</accession>
<gene>
    <name evidence="1" type="ORF">F0460_14015</name>
</gene>
<protein>
    <submittedName>
        <fullName evidence="1">Uncharacterized protein</fullName>
    </submittedName>
</protein>
<comment type="caution">
    <text evidence="1">The sequence shown here is derived from an EMBL/GenBank/DDBJ whole genome shotgun (WGS) entry which is preliminary data.</text>
</comment>
<dbReference type="RefSeq" id="WP_150014314.1">
    <property type="nucleotide sequence ID" value="NZ_VWSG01000013.1"/>
</dbReference>
<evidence type="ECO:0000313" key="2">
    <source>
        <dbReference type="Proteomes" id="UP000325141"/>
    </source>
</evidence>
<dbReference type="EMBL" id="VWSG01000013">
    <property type="protein sequence ID" value="KAA5531979.1"/>
    <property type="molecule type" value="Genomic_DNA"/>
</dbReference>
<organism evidence="1 2">
    <name type="scientific">Paenimyroides baculatum</name>
    <dbReference type="NCBI Taxonomy" id="2608000"/>
    <lineage>
        <taxon>Bacteria</taxon>
        <taxon>Pseudomonadati</taxon>
        <taxon>Bacteroidota</taxon>
        <taxon>Flavobacteriia</taxon>
        <taxon>Flavobacteriales</taxon>
        <taxon>Flavobacteriaceae</taxon>
        <taxon>Paenimyroides</taxon>
    </lineage>
</organism>
<dbReference type="Proteomes" id="UP000325141">
    <property type="component" value="Unassembled WGS sequence"/>
</dbReference>